<evidence type="ECO:0000313" key="2">
    <source>
        <dbReference type="Proteomes" id="UP001596915"/>
    </source>
</evidence>
<accession>A0ABW2WMT3</accession>
<protein>
    <submittedName>
        <fullName evidence="1">Uncharacterized protein</fullName>
    </submittedName>
</protein>
<keyword evidence="2" id="KW-1185">Reference proteome</keyword>
<name>A0ABW2WMT3_9ACTN</name>
<evidence type="ECO:0000313" key="1">
    <source>
        <dbReference type="EMBL" id="MFD0622473.1"/>
    </source>
</evidence>
<reference evidence="2" key="1">
    <citation type="journal article" date="2019" name="Int. J. Syst. Evol. Microbiol.">
        <title>The Global Catalogue of Microorganisms (GCM) 10K type strain sequencing project: providing services to taxonomists for standard genome sequencing and annotation.</title>
        <authorList>
            <consortium name="The Broad Institute Genomics Platform"/>
            <consortium name="The Broad Institute Genome Sequencing Center for Infectious Disease"/>
            <person name="Wu L."/>
            <person name="Ma J."/>
        </authorList>
    </citation>
    <scope>NUCLEOTIDE SEQUENCE [LARGE SCALE GENOMIC DNA]</scope>
    <source>
        <strain evidence="2">JCM 12607</strain>
    </source>
</reference>
<comment type="caution">
    <text evidence="1">The sequence shown here is derived from an EMBL/GenBank/DDBJ whole genome shotgun (WGS) entry which is preliminary data.</text>
</comment>
<organism evidence="1 2">
    <name type="scientific">Streptomyces sanglieri</name>
    <dbReference type="NCBI Taxonomy" id="193460"/>
    <lineage>
        <taxon>Bacteria</taxon>
        <taxon>Bacillati</taxon>
        <taxon>Actinomycetota</taxon>
        <taxon>Actinomycetes</taxon>
        <taxon>Kitasatosporales</taxon>
        <taxon>Streptomycetaceae</taxon>
        <taxon>Streptomyces</taxon>
    </lineage>
</organism>
<dbReference type="EMBL" id="JBHTGL010000006">
    <property type="protein sequence ID" value="MFD0622473.1"/>
    <property type="molecule type" value="Genomic_DNA"/>
</dbReference>
<gene>
    <name evidence="1" type="ORF">ACFQ2K_06120</name>
</gene>
<dbReference type="Proteomes" id="UP001596915">
    <property type="component" value="Unassembled WGS sequence"/>
</dbReference>
<sequence length="71" mass="7533">MFAPEHCVVVADPTDQATVGAALSRAVRECEDLLLVYYCGHGLLDEAGLLHLPSPEPTARTSVGPPSTSIW</sequence>
<proteinExistence type="predicted"/>